<dbReference type="InterPro" id="IPR011040">
    <property type="entry name" value="Sialidase"/>
</dbReference>
<evidence type="ECO:0000313" key="3">
    <source>
        <dbReference type="Proteomes" id="UP001190700"/>
    </source>
</evidence>
<comment type="caution">
    <text evidence="2">The sequence shown here is derived from an EMBL/GenBank/DDBJ whole genome shotgun (WGS) entry which is preliminary data.</text>
</comment>
<gene>
    <name evidence="2" type="ORF">CYMTET_29698</name>
</gene>
<dbReference type="Proteomes" id="UP001190700">
    <property type="component" value="Unassembled WGS sequence"/>
</dbReference>
<dbReference type="CDD" id="cd15482">
    <property type="entry name" value="Sialidase_non-viral"/>
    <property type="match status" value="1"/>
</dbReference>
<sequence length="152" mass="17073">RSCDQGHAWTEVSCLLYLSRSCDQGHTWTEAEVSSVKNPDTKAHMLRWQMGDGRMGDGLLLAYNDHSSYKDVKCRKCRTKLTVSTSGDDGVTWKRLALVENAQQDLLRTHYPTILQVGCDRLVVIFSQAYACCAPKDAELGIRMATFKLAQE</sequence>
<dbReference type="AlphaFoldDB" id="A0AAE0KUN6"/>
<feature type="domain" description="Sialidase" evidence="1">
    <location>
        <begin position="16"/>
        <end position="117"/>
    </location>
</feature>
<keyword evidence="3" id="KW-1185">Reference proteome</keyword>
<dbReference type="PANTHER" id="PTHR43752:SF2">
    <property type="entry name" value="BNR_ASP-BOX REPEAT FAMILY PROTEIN"/>
    <property type="match status" value="1"/>
</dbReference>
<dbReference type="SUPFAM" id="SSF50939">
    <property type="entry name" value="Sialidases"/>
    <property type="match status" value="1"/>
</dbReference>
<dbReference type="InterPro" id="IPR036278">
    <property type="entry name" value="Sialidase_sf"/>
</dbReference>
<name>A0AAE0KUN6_9CHLO</name>
<evidence type="ECO:0000259" key="1">
    <source>
        <dbReference type="Pfam" id="PF13088"/>
    </source>
</evidence>
<feature type="non-terminal residue" evidence="2">
    <location>
        <position position="1"/>
    </location>
</feature>
<protein>
    <recommendedName>
        <fullName evidence="1">Sialidase domain-containing protein</fullName>
    </recommendedName>
</protein>
<dbReference type="PANTHER" id="PTHR43752">
    <property type="entry name" value="BNR/ASP-BOX REPEAT FAMILY PROTEIN"/>
    <property type="match status" value="1"/>
</dbReference>
<proteinExistence type="predicted"/>
<accession>A0AAE0KUN6</accession>
<dbReference type="Gene3D" id="2.120.10.10">
    <property type="match status" value="1"/>
</dbReference>
<organism evidence="2 3">
    <name type="scientific">Cymbomonas tetramitiformis</name>
    <dbReference type="NCBI Taxonomy" id="36881"/>
    <lineage>
        <taxon>Eukaryota</taxon>
        <taxon>Viridiplantae</taxon>
        <taxon>Chlorophyta</taxon>
        <taxon>Pyramimonadophyceae</taxon>
        <taxon>Pyramimonadales</taxon>
        <taxon>Pyramimonadaceae</taxon>
        <taxon>Cymbomonas</taxon>
    </lineage>
</organism>
<reference evidence="2 3" key="1">
    <citation type="journal article" date="2015" name="Genome Biol. Evol.">
        <title>Comparative Genomics of a Bacterivorous Green Alga Reveals Evolutionary Causalities and Consequences of Phago-Mixotrophic Mode of Nutrition.</title>
        <authorList>
            <person name="Burns J.A."/>
            <person name="Paasch A."/>
            <person name="Narechania A."/>
            <person name="Kim E."/>
        </authorList>
    </citation>
    <scope>NUCLEOTIDE SEQUENCE [LARGE SCALE GENOMIC DNA]</scope>
    <source>
        <strain evidence="2 3">PLY_AMNH</strain>
    </source>
</reference>
<dbReference type="EMBL" id="LGRX02016933">
    <property type="protein sequence ID" value="KAK3261392.1"/>
    <property type="molecule type" value="Genomic_DNA"/>
</dbReference>
<evidence type="ECO:0000313" key="2">
    <source>
        <dbReference type="EMBL" id="KAK3261392.1"/>
    </source>
</evidence>
<dbReference type="Pfam" id="PF13088">
    <property type="entry name" value="BNR_2"/>
    <property type="match status" value="1"/>
</dbReference>